<keyword evidence="3" id="KW-1185">Reference proteome</keyword>
<accession>A0AAN9S9C8</accession>
<protein>
    <submittedName>
        <fullName evidence="2">Uncharacterized protein</fullName>
    </submittedName>
</protein>
<comment type="caution">
    <text evidence="2">The sequence shown here is derived from an EMBL/GenBank/DDBJ whole genome shotgun (WGS) entry which is preliminary data.</text>
</comment>
<evidence type="ECO:0000256" key="1">
    <source>
        <dbReference type="SAM" id="MobiDB-lite"/>
    </source>
</evidence>
<feature type="compositionally biased region" description="Basic and acidic residues" evidence="1">
    <location>
        <begin position="30"/>
        <end position="44"/>
    </location>
</feature>
<feature type="region of interest" description="Disordered" evidence="1">
    <location>
        <begin position="30"/>
        <end position="80"/>
    </location>
</feature>
<name>A0AAN9S9C8_PSOTE</name>
<dbReference type="EMBL" id="JAYMYS010000005">
    <property type="protein sequence ID" value="KAK7391440.1"/>
    <property type="molecule type" value="Genomic_DNA"/>
</dbReference>
<feature type="compositionally biased region" description="Polar residues" evidence="1">
    <location>
        <begin position="101"/>
        <end position="114"/>
    </location>
</feature>
<gene>
    <name evidence="2" type="ORF">VNO78_19856</name>
</gene>
<evidence type="ECO:0000313" key="2">
    <source>
        <dbReference type="EMBL" id="KAK7391440.1"/>
    </source>
</evidence>
<reference evidence="2 3" key="1">
    <citation type="submission" date="2024-01" db="EMBL/GenBank/DDBJ databases">
        <title>The genomes of 5 underutilized Papilionoideae crops provide insights into root nodulation and disease resistanc.</title>
        <authorList>
            <person name="Jiang F."/>
        </authorList>
    </citation>
    <scope>NUCLEOTIDE SEQUENCE [LARGE SCALE GENOMIC DNA]</scope>
    <source>
        <strain evidence="2">DUOXIRENSHENG_FW03</strain>
        <tissue evidence="2">Leaves</tissue>
    </source>
</reference>
<organism evidence="2 3">
    <name type="scientific">Psophocarpus tetragonolobus</name>
    <name type="common">Winged bean</name>
    <name type="synonym">Dolichos tetragonolobus</name>
    <dbReference type="NCBI Taxonomy" id="3891"/>
    <lineage>
        <taxon>Eukaryota</taxon>
        <taxon>Viridiplantae</taxon>
        <taxon>Streptophyta</taxon>
        <taxon>Embryophyta</taxon>
        <taxon>Tracheophyta</taxon>
        <taxon>Spermatophyta</taxon>
        <taxon>Magnoliopsida</taxon>
        <taxon>eudicotyledons</taxon>
        <taxon>Gunneridae</taxon>
        <taxon>Pentapetalae</taxon>
        <taxon>rosids</taxon>
        <taxon>fabids</taxon>
        <taxon>Fabales</taxon>
        <taxon>Fabaceae</taxon>
        <taxon>Papilionoideae</taxon>
        <taxon>50 kb inversion clade</taxon>
        <taxon>NPAAA clade</taxon>
        <taxon>indigoferoid/millettioid clade</taxon>
        <taxon>Phaseoleae</taxon>
        <taxon>Psophocarpus</taxon>
    </lineage>
</organism>
<proteinExistence type="predicted"/>
<dbReference type="Proteomes" id="UP001386955">
    <property type="component" value="Unassembled WGS sequence"/>
</dbReference>
<sequence length="114" mass="12619">MKKQDVKEEREKRSYGFDVDIAQIRQEIHTSKKRESTLFSHRENAPVGNRSQHKGRGNQACQSSMSSPGSGSGENQANTISALQRDKCVAFPNGEHCNEGGASTSTLSFDSKMW</sequence>
<dbReference type="AlphaFoldDB" id="A0AAN9S9C8"/>
<feature type="region of interest" description="Disordered" evidence="1">
    <location>
        <begin position="92"/>
        <end position="114"/>
    </location>
</feature>
<evidence type="ECO:0000313" key="3">
    <source>
        <dbReference type="Proteomes" id="UP001386955"/>
    </source>
</evidence>